<name>A0A1M4URX6_9ACTN</name>
<feature type="domain" description="Transposase IS204/IS1001/IS1096/IS1165 zinc-finger" evidence="1">
    <location>
        <begin position="45"/>
        <end position="89"/>
    </location>
</feature>
<dbReference type="RefSeq" id="WP_072789625.1">
    <property type="nucleotide sequence ID" value="NZ_FQUL01000012.1"/>
</dbReference>
<keyword evidence="3" id="KW-1185">Reference proteome</keyword>
<organism evidence="2 3">
    <name type="scientific">Ferrithrix thermotolerans DSM 19514</name>
    <dbReference type="NCBI Taxonomy" id="1121881"/>
    <lineage>
        <taxon>Bacteria</taxon>
        <taxon>Bacillati</taxon>
        <taxon>Actinomycetota</taxon>
        <taxon>Acidimicrobiia</taxon>
        <taxon>Acidimicrobiales</taxon>
        <taxon>Acidimicrobiaceae</taxon>
        <taxon>Ferrithrix</taxon>
    </lineage>
</organism>
<reference evidence="3" key="1">
    <citation type="submission" date="2016-11" db="EMBL/GenBank/DDBJ databases">
        <authorList>
            <person name="Varghese N."/>
            <person name="Submissions S."/>
        </authorList>
    </citation>
    <scope>NUCLEOTIDE SEQUENCE [LARGE SCALE GENOMIC DNA]</scope>
    <source>
        <strain evidence="3">DSM 19514</strain>
    </source>
</reference>
<keyword evidence="2" id="KW-0479">Metal-binding</keyword>
<dbReference type="EMBL" id="FQUL01000012">
    <property type="protein sequence ID" value="SHE59466.1"/>
    <property type="molecule type" value="Genomic_DNA"/>
</dbReference>
<evidence type="ECO:0000313" key="3">
    <source>
        <dbReference type="Proteomes" id="UP000184295"/>
    </source>
</evidence>
<sequence>MQQTPIRIAEILLGLKDVNLIGVEDPADEGSKAPLRVHIECRGERPKCPVCNGMSYSKGTTSLVELYDLQSFGRPVRLIWHKRRWECRDGNCSSPSWSDVDTSALCHKFPTISLQ</sequence>
<evidence type="ECO:0000259" key="1">
    <source>
        <dbReference type="Pfam" id="PF14690"/>
    </source>
</evidence>
<keyword evidence="2" id="KW-0863">Zinc-finger</keyword>
<gene>
    <name evidence="2" type="ORF">SAMN02745225_01063</name>
</gene>
<dbReference type="Pfam" id="PF14690">
    <property type="entry name" value="Zn_ribbon_ISL3"/>
    <property type="match status" value="1"/>
</dbReference>
<evidence type="ECO:0000313" key="2">
    <source>
        <dbReference type="EMBL" id="SHE59466.1"/>
    </source>
</evidence>
<dbReference type="InterPro" id="IPR029261">
    <property type="entry name" value="Transposase_Znf"/>
</dbReference>
<dbReference type="GO" id="GO:0008270">
    <property type="term" value="F:zinc ion binding"/>
    <property type="evidence" value="ECO:0007669"/>
    <property type="project" value="UniProtKB-KW"/>
</dbReference>
<accession>A0A1M4URX6</accession>
<proteinExistence type="predicted"/>
<dbReference type="Proteomes" id="UP000184295">
    <property type="component" value="Unassembled WGS sequence"/>
</dbReference>
<dbReference type="AlphaFoldDB" id="A0A1M4URX6"/>
<protein>
    <submittedName>
        <fullName evidence="2">Zinc-finger of transposase IS204/IS1001/IS1096/IS1165</fullName>
    </submittedName>
</protein>
<keyword evidence="2" id="KW-0862">Zinc</keyword>